<dbReference type="PANTHER" id="PTHR30006:SF25">
    <property type="entry name" value="PHOSPHOGLYCERATE TRANSPORT REGULATORY PROTEIN PGTC"/>
    <property type="match status" value="1"/>
</dbReference>
<protein>
    <recommendedName>
        <fullName evidence="4">ABC transporter substrate-binding protein</fullName>
    </recommendedName>
</protein>
<dbReference type="HOGENOM" id="CLU_026974_12_0_6"/>
<proteinExistence type="predicted"/>
<dbReference type="GO" id="GO:0030288">
    <property type="term" value="C:outer membrane-bounded periplasmic space"/>
    <property type="evidence" value="ECO:0007669"/>
    <property type="project" value="TreeGrafter"/>
</dbReference>
<dbReference type="STRING" id="299767.GCA_900068845_03278"/>
<dbReference type="Pfam" id="PF01547">
    <property type="entry name" value="SBP_bac_1"/>
    <property type="match status" value="1"/>
</dbReference>
<dbReference type="Proteomes" id="UP000007838">
    <property type="component" value="Chromosome"/>
</dbReference>
<dbReference type="AlphaFoldDB" id="G8LD90"/>
<dbReference type="SUPFAM" id="SSF53850">
    <property type="entry name" value="Periplasmic binding protein-like II"/>
    <property type="match status" value="1"/>
</dbReference>
<dbReference type="Gene3D" id="3.40.190.10">
    <property type="entry name" value="Periplasmic binding protein-like II"/>
    <property type="match status" value="2"/>
</dbReference>
<dbReference type="KEGG" id="eec:EcWSU1_03668"/>
<dbReference type="eggNOG" id="COG1840">
    <property type="taxonomic scope" value="Bacteria"/>
</dbReference>
<sequence length="413" mass="45070">MLSVADFMVLIAETTPTITLRNRNPRPPIVGAEPCAMLTISSSNVTKRLTIMSNIFRISLITATVLCSASALSALPQGYPADYQKMVDAATKEGKVVIYSTTDTKAAGPLIEGFEKTYPGIKVEYNDMNSTELYNRFISEQASGGGSGDVVWSSSMDTGLKLATDYAMEYKSPEQSQLPKWAVWKDKAYGTTYEPVVFIYNKRLIPAGDVPDSHAALAKLIASQTDKFKSKVTTYDIEKSGLGFMLSVQDHKADPNYFKTLADIAKGGLAVQSSTGTMMERVSSGENLIGFNILGSYAEARAKNDPSLGIAYPKDYTLVLSRVSFISQQAQNSNAAKLWLDYVLSEKGQSILASQADIPSIRNDIDGKNDIDGLTKVLGNALKPIPVDESLLEYLQPKKRLEHIKQWRTAAAK</sequence>
<evidence type="ECO:0008006" key="4">
    <source>
        <dbReference type="Google" id="ProtNLM"/>
    </source>
</evidence>
<dbReference type="InterPro" id="IPR006059">
    <property type="entry name" value="SBP"/>
</dbReference>
<reference evidence="2 3" key="1">
    <citation type="journal article" date="2011" name="Stand. Genomic Sci.">
        <title>Complete genome of the onion pathogen Enterobacter cloacae EcWSU1.</title>
        <authorList>
            <person name="Humann J.L."/>
            <person name="Wildung M."/>
            <person name="Cheng C.H."/>
            <person name="Lee T."/>
            <person name="Stewart J.E."/>
            <person name="Drew J.C."/>
            <person name="Triplett E.W."/>
            <person name="Main D."/>
            <person name="Schroeder B.K."/>
        </authorList>
    </citation>
    <scope>NUCLEOTIDE SEQUENCE [LARGE SCALE GENOMIC DNA]</scope>
    <source>
        <strain evidence="2 3">EcWSU1</strain>
    </source>
</reference>
<evidence type="ECO:0000313" key="3">
    <source>
        <dbReference type="Proteomes" id="UP000007838"/>
    </source>
</evidence>
<accession>G8LD90</accession>
<evidence type="ECO:0000256" key="1">
    <source>
        <dbReference type="ARBA" id="ARBA00022729"/>
    </source>
</evidence>
<organism evidence="2 3">
    <name type="scientific">Enterobacter ludwigii</name>
    <dbReference type="NCBI Taxonomy" id="299767"/>
    <lineage>
        <taxon>Bacteria</taxon>
        <taxon>Pseudomonadati</taxon>
        <taxon>Pseudomonadota</taxon>
        <taxon>Gammaproteobacteria</taxon>
        <taxon>Enterobacterales</taxon>
        <taxon>Enterobacteriaceae</taxon>
        <taxon>Enterobacter</taxon>
        <taxon>Enterobacter cloacae complex</taxon>
    </lineage>
</organism>
<keyword evidence="1" id="KW-0732">Signal</keyword>
<gene>
    <name evidence="2" type="ORF">EcWSU1_03668</name>
</gene>
<name>G8LD90_9ENTR</name>
<dbReference type="PANTHER" id="PTHR30006">
    <property type="entry name" value="THIAMINE-BINDING PERIPLASMIC PROTEIN-RELATED"/>
    <property type="match status" value="1"/>
</dbReference>
<dbReference type="EMBL" id="CP002886">
    <property type="protein sequence ID" value="AEW75096.1"/>
    <property type="molecule type" value="Genomic_DNA"/>
</dbReference>
<evidence type="ECO:0000313" key="2">
    <source>
        <dbReference type="EMBL" id="AEW75096.1"/>
    </source>
</evidence>